<evidence type="ECO:0000313" key="9">
    <source>
        <dbReference type="EMBL" id="PST36034.1"/>
    </source>
</evidence>
<dbReference type="Gene3D" id="3.90.100.10">
    <property type="entry name" value="Orn/Lys/Arg decarboxylase, C-terminal domain"/>
    <property type="match status" value="1"/>
</dbReference>
<dbReference type="InterPro" id="IPR008286">
    <property type="entry name" value="Prn/Lys/Arg_de-COase_C"/>
</dbReference>
<comment type="similarity">
    <text evidence="2">Belongs to the Orn/Lys/Arg decarboxylase class-I family.</text>
</comment>
<dbReference type="InterPro" id="IPR000310">
    <property type="entry name" value="Orn/Lys/Arg_deCO2ase_major_dom"/>
</dbReference>
<comment type="caution">
    <text evidence="9">The sequence shown here is derived from an EMBL/GenBank/DDBJ whole genome shotgun (WGS) entry which is preliminary data.</text>
</comment>
<dbReference type="GO" id="GO:0016831">
    <property type="term" value="F:carboxy-lyase activity"/>
    <property type="evidence" value="ECO:0007669"/>
    <property type="project" value="UniProtKB-KW"/>
</dbReference>
<evidence type="ECO:0000256" key="5">
    <source>
        <dbReference type="ARBA" id="ARBA00023239"/>
    </source>
</evidence>
<feature type="compositionally biased region" description="Polar residues" evidence="6">
    <location>
        <begin position="412"/>
        <end position="426"/>
    </location>
</feature>
<evidence type="ECO:0000259" key="8">
    <source>
        <dbReference type="Pfam" id="PF03711"/>
    </source>
</evidence>
<accession>A0A2T3FL83</accession>
<dbReference type="SUPFAM" id="SSF53383">
    <property type="entry name" value="PLP-dependent transferases"/>
    <property type="match status" value="1"/>
</dbReference>
<dbReference type="Gene3D" id="3.40.640.10">
    <property type="entry name" value="Type I PLP-dependent aspartate aminotransferase-like (Major domain)"/>
    <property type="match status" value="1"/>
</dbReference>
<proteinExistence type="inferred from homology"/>
<feature type="region of interest" description="Disordered" evidence="6">
    <location>
        <begin position="399"/>
        <end position="426"/>
    </location>
</feature>
<protein>
    <submittedName>
        <fullName evidence="9">Decarboxylase</fullName>
    </submittedName>
</protein>
<evidence type="ECO:0000256" key="2">
    <source>
        <dbReference type="ARBA" id="ARBA00010671"/>
    </source>
</evidence>
<dbReference type="Pfam" id="PF03711">
    <property type="entry name" value="OKR_DC_1_C"/>
    <property type="match status" value="1"/>
</dbReference>
<organism evidence="9 10">
    <name type="scientific">Clostridium fessum</name>
    <dbReference type="NCBI Taxonomy" id="2126740"/>
    <lineage>
        <taxon>Bacteria</taxon>
        <taxon>Bacillati</taxon>
        <taxon>Bacillota</taxon>
        <taxon>Clostridia</taxon>
        <taxon>Eubacteriales</taxon>
        <taxon>Clostridiaceae</taxon>
        <taxon>Clostridium</taxon>
    </lineage>
</organism>
<evidence type="ECO:0000256" key="1">
    <source>
        <dbReference type="ARBA" id="ARBA00001933"/>
    </source>
</evidence>
<dbReference type="AlphaFoldDB" id="A0A2T3FL83"/>
<keyword evidence="4" id="KW-0663">Pyridoxal phosphate</keyword>
<feature type="domain" description="Orn/Lys/Arg decarboxylase C-terminal" evidence="8">
    <location>
        <begin position="438"/>
        <end position="479"/>
    </location>
</feature>
<keyword evidence="3" id="KW-0210">Decarboxylase</keyword>
<keyword evidence="10" id="KW-1185">Reference proteome</keyword>
<dbReference type="PANTHER" id="PTHR43277">
    <property type="entry name" value="ARGININE DECARBOXYLASE"/>
    <property type="match status" value="1"/>
</dbReference>
<gene>
    <name evidence="9" type="ORF">C7U56_14275</name>
</gene>
<dbReference type="PANTHER" id="PTHR43277:SF4">
    <property type="entry name" value="ARGININE DECARBOXYLASE"/>
    <property type="match status" value="1"/>
</dbReference>
<sequence length="511" mass="56948">MWSETIILRPEVPLLERLSTYAASDAYPFHMPGHKRQVKMGITSVPNPFSVDITEIDGFDNLHHAEDILKESMNSAAAVYGADRSWYLVNGSTCGILAAIAAAVKPGEKILMARNSHKSAYHAVVLNQLEPVYLYPEEVPEFQIPGGIEPEQVERALLEHPEIRAVFVTSPTYEGIVSDIQGIAATAHRHGAALIVDEAHGAHLPFGDGNYFPDGALQEEADLVIQSLHKTLPSLTQTAILHLKSQILDAKKVEQYLSVYQSSSPSYILIASMENCVRYMAEKGAGEMARYGARLRELREKLAKLKHFRLLKEEICGAAGVYGYDPSKLVLFPDFMTGTRLAEVLRTEYHLEAEMSSGRYVLLMTSFMDTEEGFSRLERALLELDARVEKLEAESVGLKDAKQGRQEPFSGAQLNQKPNQENDSENYPQQMCLPWQAWHGDSMLVPLEEAEGRAARACVTIYPPGVPMLMPGERIGTREIARIREDWKLGLTVEGICEKSDKLNLWIEVVI</sequence>
<evidence type="ECO:0000256" key="3">
    <source>
        <dbReference type="ARBA" id="ARBA00022793"/>
    </source>
</evidence>
<dbReference type="Pfam" id="PF01276">
    <property type="entry name" value="OKR_DC_1"/>
    <property type="match status" value="1"/>
</dbReference>
<evidence type="ECO:0000259" key="7">
    <source>
        <dbReference type="Pfam" id="PF01276"/>
    </source>
</evidence>
<dbReference type="InterPro" id="IPR052357">
    <property type="entry name" value="Orn_Lys_Arg_decarboxylase-I"/>
</dbReference>
<name>A0A2T3FL83_9CLOT</name>
<dbReference type="Proteomes" id="UP000241048">
    <property type="component" value="Unassembled WGS sequence"/>
</dbReference>
<evidence type="ECO:0000256" key="6">
    <source>
        <dbReference type="SAM" id="MobiDB-lite"/>
    </source>
</evidence>
<comment type="cofactor">
    <cofactor evidence="1">
        <name>pyridoxal 5'-phosphate</name>
        <dbReference type="ChEBI" id="CHEBI:597326"/>
    </cofactor>
</comment>
<dbReference type="InterPro" id="IPR015421">
    <property type="entry name" value="PyrdxlP-dep_Trfase_major"/>
</dbReference>
<feature type="domain" description="Orn/Lys/Arg decarboxylases family 1 pyridoxal-P attachment site" evidence="7">
    <location>
        <begin position="13"/>
        <end position="319"/>
    </location>
</feature>
<dbReference type="EMBL" id="PYLO01000006">
    <property type="protein sequence ID" value="PST36034.1"/>
    <property type="molecule type" value="Genomic_DNA"/>
</dbReference>
<dbReference type="InterPro" id="IPR015424">
    <property type="entry name" value="PyrdxlP-dep_Trfase"/>
</dbReference>
<reference evidence="9 10" key="1">
    <citation type="submission" date="2018-03" db="EMBL/GenBank/DDBJ databases">
        <title>Lachnoclostridium SNUG30386 gen.nov., sp.nov., isolated from human faeces.</title>
        <authorList>
            <person name="Seo B."/>
            <person name="Jeon K."/>
            <person name="Ko G."/>
        </authorList>
    </citation>
    <scope>NUCLEOTIDE SEQUENCE [LARGE SCALE GENOMIC DNA]</scope>
    <source>
        <strain evidence="9 10">SNUG30386</strain>
    </source>
</reference>
<evidence type="ECO:0000313" key="10">
    <source>
        <dbReference type="Proteomes" id="UP000241048"/>
    </source>
</evidence>
<keyword evidence="5" id="KW-0456">Lyase</keyword>
<evidence type="ECO:0000256" key="4">
    <source>
        <dbReference type="ARBA" id="ARBA00022898"/>
    </source>
</evidence>